<keyword evidence="9" id="KW-0411">Iron-sulfur</keyword>
<evidence type="ECO:0000256" key="10">
    <source>
        <dbReference type="ARBA" id="ARBA00050776"/>
    </source>
</evidence>
<dbReference type="Pfam" id="PF00266">
    <property type="entry name" value="Aminotran_5"/>
    <property type="match status" value="1"/>
</dbReference>
<dbReference type="EMBL" id="BAAAFE010000007">
    <property type="protein sequence ID" value="GAA0865092.1"/>
    <property type="molecule type" value="Genomic_DNA"/>
</dbReference>
<dbReference type="SUPFAM" id="SSF53383">
    <property type="entry name" value="PLP-dependent transferases"/>
    <property type="match status" value="1"/>
</dbReference>
<dbReference type="InterPro" id="IPR015421">
    <property type="entry name" value="PyrdxlP-dep_Trfase_major"/>
</dbReference>
<dbReference type="Proteomes" id="UP001500738">
    <property type="component" value="Unassembled WGS sequence"/>
</dbReference>
<name>A0ABN1M722_9SPHN</name>
<evidence type="ECO:0000256" key="8">
    <source>
        <dbReference type="ARBA" id="ARBA00023004"/>
    </source>
</evidence>
<evidence type="ECO:0000259" key="11">
    <source>
        <dbReference type="Pfam" id="PF00266"/>
    </source>
</evidence>
<organism evidence="12 13">
    <name type="scientific">Sphingopyxis soli</name>
    <dbReference type="NCBI Taxonomy" id="592051"/>
    <lineage>
        <taxon>Bacteria</taxon>
        <taxon>Pseudomonadati</taxon>
        <taxon>Pseudomonadota</taxon>
        <taxon>Alphaproteobacteria</taxon>
        <taxon>Sphingomonadales</taxon>
        <taxon>Sphingomonadaceae</taxon>
        <taxon>Sphingopyxis</taxon>
    </lineage>
</organism>
<dbReference type="PANTHER" id="PTHR11601:SF34">
    <property type="entry name" value="CYSTEINE DESULFURASE"/>
    <property type="match status" value="1"/>
</dbReference>
<dbReference type="InterPro" id="IPR015424">
    <property type="entry name" value="PyrdxlP-dep_Trfase"/>
</dbReference>
<feature type="domain" description="Aminotransferase class V" evidence="11">
    <location>
        <begin position="5"/>
        <end position="348"/>
    </location>
</feature>
<sequence>MPPMIYLDYQATTPLAPEAREAMLRWLEGAGEGDGFANPSSTHKAGRAAAAAVEVARDQVAALLPRGGRVFFTSGATEALNWALFSGAKAKPGGVAGLSIEHAASLQCLERLNATILPVDGEGVAVAPDDVLIPENGIVATMLVNNEVGTIQPVAAFAAAAHAKNSLLLCDAVQGYGRVAIPGEADLIAISAHKIHGPKGIGALWVRDGIDLEPLMFGGAQEQGMRSGTVSPALCAGFGAAAALAAERFEQDAAHVERLWSVARDMLPEWTLNGAESPRYHGNLNVRRDGVNGLRLMSDARNVAFSLGSACGSGSGKVSHVLRAMGVGEADARASIRLGWGRYTTEEALREGLNAIKDAARLQGVN</sequence>
<dbReference type="Gene3D" id="3.40.640.10">
    <property type="entry name" value="Type I PLP-dependent aspartate aminotransferase-like (Major domain)"/>
    <property type="match status" value="1"/>
</dbReference>
<evidence type="ECO:0000313" key="12">
    <source>
        <dbReference type="EMBL" id="GAA0865092.1"/>
    </source>
</evidence>
<evidence type="ECO:0000256" key="7">
    <source>
        <dbReference type="ARBA" id="ARBA00022898"/>
    </source>
</evidence>
<evidence type="ECO:0000256" key="4">
    <source>
        <dbReference type="ARBA" id="ARBA00013558"/>
    </source>
</evidence>
<evidence type="ECO:0000256" key="9">
    <source>
        <dbReference type="ARBA" id="ARBA00023014"/>
    </source>
</evidence>
<accession>A0ABN1M722</accession>
<keyword evidence="5" id="KW-0808">Transferase</keyword>
<keyword evidence="13" id="KW-1185">Reference proteome</keyword>
<protein>
    <recommendedName>
        <fullName evidence="4">Cysteine desulfurase</fullName>
    </recommendedName>
</protein>
<dbReference type="InterPro" id="IPR015422">
    <property type="entry name" value="PyrdxlP-dep_Trfase_small"/>
</dbReference>
<reference evidence="12 13" key="1">
    <citation type="journal article" date="2019" name="Int. J. Syst. Evol. Microbiol.">
        <title>The Global Catalogue of Microorganisms (GCM) 10K type strain sequencing project: providing services to taxonomists for standard genome sequencing and annotation.</title>
        <authorList>
            <consortium name="The Broad Institute Genomics Platform"/>
            <consortium name="The Broad Institute Genome Sequencing Center for Infectious Disease"/>
            <person name="Wu L."/>
            <person name="Ma J."/>
        </authorList>
    </citation>
    <scope>NUCLEOTIDE SEQUENCE [LARGE SCALE GENOMIC DNA]</scope>
    <source>
        <strain evidence="12 13">JCM 15910</strain>
    </source>
</reference>
<dbReference type="PANTHER" id="PTHR11601">
    <property type="entry name" value="CYSTEINE DESULFURYLASE FAMILY MEMBER"/>
    <property type="match status" value="1"/>
</dbReference>
<dbReference type="InterPro" id="IPR000192">
    <property type="entry name" value="Aminotrans_V_dom"/>
</dbReference>
<dbReference type="PIRSF" id="PIRSF005572">
    <property type="entry name" value="NifS"/>
    <property type="match status" value="1"/>
</dbReference>
<evidence type="ECO:0000256" key="6">
    <source>
        <dbReference type="ARBA" id="ARBA00022723"/>
    </source>
</evidence>
<proteinExistence type="inferred from homology"/>
<dbReference type="Gene3D" id="1.10.260.50">
    <property type="match status" value="1"/>
</dbReference>
<keyword evidence="6" id="KW-0479">Metal-binding</keyword>
<dbReference type="Gene3D" id="3.90.1150.10">
    <property type="entry name" value="Aspartate Aminotransferase, domain 1"/>
    <property type="match status" value="1"/>
</dbReference>
<dbReference type="InterPro" id="IPR016454">
    <property type="entry name" value="Cysteine_dSase"/>
</dbReference>
<comment type="catalytic activity">
    <reaction evidence="10">
        <text>(sulfur carrier)-H + L-cysteine = (sulfur carrier)-SH + L-alanine</text>
        <dbReference type="Rhea" id="RHEA:43892"/>
        <dbReference type="Rhea" id="RHEA-COMP:14737"/>
        <dbReference type="Rhea" id="RHEA-COMP:14739"/>
        <dbReference type="ChEBI" id="CHEBI:29917"/>
        <dbReference type="ChEBI" id="CHEBI:35235"/>
        <dbReference type="ChEBI" id="CHEBI:57972"/>
        <dbReference type="ChEBI" id="CHEBI:64428"/>
        <dbReference type="EC" id="2.8.1.7"/>
    </reaction>
</comment>
<evidence type="ECO:0000256" key="2">
    <source>
        <dbReference type="ARBA" id="ARBA00003120"/>
    </source>
</evidence>
<comment type="function">
    <text evidence="2">Catalyzes the removal of elemental sulfur atoms from cysteine to produce alanine. Seems to participate in the biosynthesis of the nitrogenase metalloclusters by providing the inorganic sulfur required for the Fe-S core formation.</text>
</comment>
<comment type="caution">
    <text evidence="12">The sequence shown here is derived from an EMBL/GenBank/DDBJ whole genome shotgun (WGS) entry which is preliminary data.</text>
</comment>
<keyword evidence="8" id="KW-0408">Iron</keyword>
<evidence type="ECO:0000256" key="1">
    <source>
        <dbReference type="ARBA" id="ARBA00001933"/>
    </source>
</evidence>
<comment type="cofactor">
    <cofactor evidence="1">
        <name>pyridoxal 5'-phosphate</name>
        <dbReference type="ChEBI" id="CHEBI:597326"/>
    </cofactor>
</comment>
<evidence type="ECO:0000256" key="3">
    <source>
        <dbReference type="ARBA" id="ARBA00006490"/>
    </source>
</evidence>
<evidence type="ECO:0000313" key="13">
    <source>
        <dbReference type="Proteomes" id="UP001500738"/>
    </source>
</evidence>
<evidence type="ECO:0000256" key="5">
    <source>
        <dbReference type="ARBA" id="ARBA00022679"/>
    </source>
</evidence>
<comment type="similarity">
    <text evidence="3">Belongs to the class-V pyridoxal-phosphate-dependent aminotransferase family. NifS/IscS subfamily.</text>
</comment>
<keyword evidence="7" id="KW-0663">Pyridoxal phosphate</keyword>
<gene>
    <name evidence="12" type="ORF">GCM10009115_22300</name>
</gene>